<dbReference type="SUPFAM" id="SSF51905">
    <property type="entry name" value="FAD/NAD(P)-binding domain"/>
    <property type="match status" value="1"/>
</dbReference>
<gene>
    <name evidence="7" type="ORF">MAR_028270</name>
</gene>
<name>A0ABY7DFV9_MYAAR</name>
<protein>
    <submittedName>
        <fullName evidence="7">SOX-like protein</fullName>
    </submittedName>
</protein>
<dbReference type="PANTHER" id="PTHR10961">
    <property type="entry name" value="PEROXISOMAL SARCOSINE OXIDASE"/>
    <property type="match status" value="1"/>
</dbReference>
<keyword evidence="4" id="KW-0274">FAD</keyword>
<evidence type="ECO:0000256" key="3">
    <source>
        <dbReference type="ARBA" id="ARBA00022630"/>
    </source>
</evidence>
<dbReference type="PANTHER" id="PTHR10961:SF10">
    <property type="entry name" value="FAD DEPENDENT OXIDOREDUCTASE DOMAIN-CONTAINING PROTEIN"/>
    <property type="match status" value="1"/>
</dbReference>
<keyword evidence="8" id="KW-1185">Reference proteome</keyword>
<dbReference type="Gene3D" id="3.30.9.10">
    <property type="entry name" value="D-Amino Acid Oxidase, subunit A, domain 2"/>
    <property type="match status" value="1"/>
</dbReference>
<dbReference type="InterPro" id="IPR036188">
    <property type="entry name" value="FAD/NAD-bd_sf"/>
</dbReference>
<comment type="similarity">
    <text evidence="2">Belongs to the MSOX/MTOX family.</text>
</comment>
<dbReference type="InterPro" id="IPR045170">
    <property type="entry name" value="MTOX"/>
</dbReference>
<evidence type="ECO:0000256" key="5">
    <source>
        <dbReference type="ARBA" id="ARBA00023002"/>
    </source>
</evidence>
<keyword evidence="3" id="KW-0285">Flavoprotein</keyword>
<sequence length="398" mass="44293">MYDLCVVGAGMIGSAAAKYATRTPNTSVCLIGPSELKSRVVRASDPDPIWTHLARLSVGRFREIEERSGIQFFHEVGTLWAGEGEYFCKATSVTYQEKTGVNVLNSNDLHSKYPYLTFNSKDNGVLEKSHAGYLNPRKLVQAQIYLAQKNGCDYLDDIVKSVSRENTSNGTAVMEVLTEKGKRVQCRKVLIATGAFTDFRSLLPGLKVQQNLITLTVTHAEITEEVAMSMLREMPCVLYSGYGHPDWFPEFPRYDNGMTGFYMTPPIRYPDDRYYVKLGHFRDTLNHELKSAREVGDLYKYGNQDLGEKTVQFMKTLLKGIPIKKWKSDSCVTACTPSGRPYIDMVHEQLGVAVGGNGFAAKSSDEIGRAAAGMIINGWDSPLPHDAFKLRATPLSLL</sequence>
<evidence type="ECO:0000313" key="7">
    <source>
        <dbReference type="EMBL" id="WAQ95580.1"/>
    </source>
</evidence>
<evidence type="ECO:0000259" key="6">
    <source>
        <dbReference type="Pfam" id="PF01266"/>
    </source>
</evidence>
<accession>A0ABY7DFV9</accession>
<dbReference type="InterPro" id="IPR006076">
    <property type="entry name" value="FAD-dep_OxRdtase"/>
</dbReference>
<dbReference type="Proteomes" id="UP001164746">
    <property type="component" value="Chromosome 2"/>
</dbReference>
<evidence type="ECO:0000313" key="8">
    <source>
        <dbReference type="Proteomes" id="UP001164746"/>
    </source>
</evidence>
<reference evidence="7" key="1">
    <citation type="submission" date="2022-11" db="EMBL/GenBank/DDBJ databases">
        <title>Centuries of genome instability and evolution in soft-shell clam transmissible cancer (bioRxiv).</title>
        <authorList>
            <person name="Hart S.F.M."/>
            <person name="Yonemitsu M.A."/>
            <person name="Giersch R.M."/>
            <person name="Beal B.F."/>
            <person name="Arriagada G."/>
            <person name="Davis B.W."/>
            <person name="Ostrander E.A."/>
            <person name="Goff S.P."/>
            <person name="Metzger M.J."/>
        </authorList>
    </citation>
    <scope>NUCLEOTIDE SEQUENCE</scope>
    <source>
        <strain evidence="7">MELC-2E11</strain>
        <tissue evidence="7">Siphon/mantle</tissue>
    </source>
</reference>
<comment type="cofactor">
    <cofactor evidence="1">
        <name>FAD</name>
        <dbReference type="ChEBI" id="CHEBI:57692"/>
    </cofactor>
</comment>
<feature type="domain" description="FAD dependent oxidoreductase" evidence="6">
    <location>
        <begin position="3"/>
        <end position="372"/>
    </location>
</feature>
<dbReference type="Pfam" id="PF01266">
    <property type="entry name" value="DAO"/>
    <property type="match status" value="1"/>
</dbReference>
<organism evidence="7 8">
    <name type="scientific">Mya arenaria</name>
    <name type="common">Soft-shell clam</name>
    <dbReference type="NCBI Taxonomy" id="6604"/>
    <lineage>
        <taxon>Eukaryota</taxon>
        <taxon>Metazoa</taxon>
        <taxon>Spiralia</taxon>
        <taxon>Lophotrochozoa</taxon>
        <taxon>Mollusca</taxon>
        <taxon>Bivalvia</taxon>
        <taxon>Autobranchia</taxon>
        <taxon>Heteroconchia</taxon>
        <taxon>Euheterodonta</taxon>
        <taxon>Imparidentia</taxon>
        <taxon>Neoheterodontei</taxon>
        <taxon>Myida</taxon>
        <taxon>Myoidea</taxon>
        <taxon>Myidae</taxon>
        <taxon>Mya</taxon>
    </lineage>
</organism>
<dbReference type="EMBL" id="CP111013">
    <property type="protein sequence ID" value="WAQ95580.1"/>
    <property type="molecule type" value="Genomic_DNA"/>
</dbReference>
<dbReference type="Gene3D" id="3.50.50.60">
    <property type="entry name" value="FAD/NAD(P)-binding domain"/>
    <property type="match status" value="1"/>
</dbReference>
<proteinExistence type="inferred from homology"/>
<evidence type="ECO:0000256" key="1">
    <source>
        <dbReference type="ARBA" id="ARBA00001974"/>
    </source>
</evidence>
<evidence type="ECO:0000256" key="4">
    <source>
        <dbReference type="ARBA" id="ARBA00022827"/>
    </source>
</evidence>
<evidence type="ECO:0000256" key="2">
    <source>
        <dbReference type="ARBA" id="ARBA00010989"/>
    </source>
</evidence>
<keyword evidence="5" id="KW-0560">Oxidoreductase</keyword>